<evidence type="ECO:0000256" key="2">
    <source>
        <dbReference type="SAM" id="Phobius"/>
    </source>
</evidence>
<protein>
    <recommendedName>
        <fullName evidence="3">EamA domain-containing protein</fullName>
    </recommendedName>
</protein>
<dbReference type="GO" id="GO:0016020">
    <property type="term" value="C:membrane"/>
    <property type="evidence" value="ECO:0007669"/>
    <property type="project" value="InterPro"/>
</dbReference>
<name>A0A6V8SMY8_9CLOT</name>
<feature type="domain" description="EamA" evidence="3">
    <location>
        <begin position="148"/>
        <end position="282"/>
    </location>
</feature>
<gene>
    <name evidence="4" type="ORF">bsdtw1_04330</name>
</gene>
<dbReference type="PANTHER" id="PTHR22911:SF102">
    <property type="entry name" value="MEMBRANE PROTEIN"/>
    <property type="match status" value="1"/>
</dbReference>
<feature type="transmembrane region" description="Helical" evidence="2">
    <location>
        <begin position="120"/>
        <end position="137"/>
    </location>
</feature>
<keyword evidence="5" id="KW-1185">Reference proteome</keyword>
<keyword evidence="2" id="KW-0812">Transmembrane</keyword>
<dbReference type="PANTHER" id="PTHR22911">
    <property type="entry name" value="ACYL-MALONYL CONDENSING ENZYME-RELATED"/>
    <property type="match status" value="1"/>
</dbReference>
<dbReference type="Proteomes" id="UP000580568">
    <property type="component" value="Unassembled WGS sequence"/>
</dbReference>
<organism evidence="4 5">
    <name type="scientific">Clostridium fungisolvens</name>
    <dbReference type="NCBI Taxonomy" id="1604897"/>
    <lineage>
        <taxon>Bacteria</taxon>
        <taxon>Bacillati</taxon>
        <taxon>Bacillota</taxon>
        <taxon>Clostridia</taxon>
        <taxon>Eubacteriales</taxon>
        <taxon>Clostridiaceae</taxon>
        <taxon>Clostridium</taxon>
    </lineage>
</organism>
<feature type="transmembrane region" description="Helical" evidence="2">
    <location>
        <begin position="31"/>
        <end position="50"/>
    </location>
</feature>
<keyword evidence="2" id="KW-0472">Membrane</keyword>
<feature type="transmembrane region" description="Helical" evidence="2">
    <location>
        <begin position="149"/>
        <end position="167"/>
    </location>
</feature>
<feature type="transmembrane region" description="Helical" evidence="2">
    <location>
        <begin position="62"/>
        <end position="84"/>
    </location>
</feature>
<dbReference type="Pfam" id="PF00892">
    <property type="entry name" value="EamA"/>
    <property type="match status" value="2"/>
</dbReference>
<feature type="transmembrane region" description="Helical" evidence="2">
    <location>
        <begin position="7"/>
        <end position="25"/>
    </location>
</feature>
<reference evidence="4 5" key="1">
    <citation type="submission" date="2020-07" db="EMBL/GenBank/DDBJ databases">
        <title>A new beta-1,3-glucan-decomposing anaerobic bacterium isolated from anoxic soil subjected to biological soil disinfestation.</title>
        <authorList>
            <person name="Ueki A."/>
            <person name="Tonouchi A."/>
        </authorList>
    </citation>
    <scope>NUCLEOTIDE SEQUENCE [LARGE SCALE GENOMIC DNA]</scope>
    <source>
        <strain evidence="4 5">TW1</strain>
    </source>
</reference>
<dbReference type="RefSeq" id="WP_183279455.1">
    <property type="nucleotide sequence ID" value="NZ_BLZR01000001.1"/>
</dbReference>
<feature type="transmembrane region" description="Helical" evidence="2">
    <location>
        <begin position="241"/>
        <end position="260"/>
    </location>
</feature>
<accession>A0A6V8SMY8</accession>
<comment type="similarity">
    <text evidence="1">Belongs to the EamA transporter family.</text>
</comment>
<evidence type="ECO:0000313" key="4">
    <source>
        <dbReference type="EMBL" id="GFP78136.1"/>
    </source>
</evidence>
<dbReference type="AlphaFoldDB" id="A0A6V8SMY8"/>
<dbReference type="Gene3D" id="1.10.3730.20">
    <property type="match status" value="1"/>
</dbReference>
<evidence type="ECO:0000256" key="1">
    <source>
        <dbReference type="ARBA" id="ARBA00007362"/>
    </source>
</evidence>
<comment type="caution">
    <text evidence="4">The sequence shown here is derived from an EMBL/GenBank/DDBJ whole genome shotgun (WGS) entry which is preliminary data.</text>
</comment>
<dbReference type="InterPro" id="IPR000620">
    <property type="entry name" value="EamA_dom"/>
</dbReference>
<proteinExistence type="inferred from homology"/>
<feature type="transmembrane region" description="Helical" evidence="2">
    <location>
        <begin position="266"/>
        <end position="286"/>
    </location>
</feature>
<feature type="transmembrane region" description="Helical" evidence="2">
    <location>
        <begin position="210"/>
        <end position="229"/>
    </location>
</feature>
<sequence length="295" mass="31866">MNDKIKILLAMIIFGSIGIFVKNINLPSLEIAFLRATIGSLFLFSFSIIGKQKVSVSKIRENAIPLILSGIAIGFNWILLFQAYKYTTVSIATISYYFAPMFVIIAAPFILKEKLTGSKLACLIAALIGIVMILNSGESAGGFSQNIKGIMYGLSGAALYATVVLTNKFIKGLSGFDTTLIQLVVSAITLLPFIIYRGEIEKVSSLGIKGIMFVLIVGVIHTGIAYLLYFTSMKGLESHSIAILSYIDPISAVVFSTLLLSESITVIQIIGGTIVLLSTFLVERIGKLPAQSFEK</sequence>
<dbReference type="SUPFAM" id="SSF103481">
    <property type="entry name" value="Multidrug resistance efflux transporter EmrE"/>
    <property type="match status" value="2"/>
</dbReference>
<dbReference type="InterPro" id="IPR037185">
    <property type="entry name" value="EmrE-like"/>
</dbReference>
<evidence type="ECO:0000313" key="5">
    <source>
        <dbReference type="Proteomes" id="UP000580568"/>
    </source>
</evidence>
<evidence type="ECO:0000259" key="3">
    <source>
        <dbReference type="Pfam" id="PF00892"/>
    </source>
</evidence>
<feature type="transmembrane region" description="Helical" evidence="2">
    <location>
        <begin position="179"/>
        <end position="198"/>
    </location>
</feature>
<dbReference type="EMBL" id="BLZR01000001">
    <property type="protein sequence ID" value="GFP78136.1"/>
    <property type="molecule type" value="Genomic_DNA"/>
</dbReference>
<feature type="transmembrane region" description="Helical" evidence="2">
    <location>
        <begin position="90"/>
        <end position="111"/>
    </location>
</feature>
<feature type="domain" description="EamA" evidence="3">
    <location>
        <begin position="7"/>
        <end position="134"/>
    </location>
</feature>
<keyword evidence="2" id="KW-1133">Transmembrane helix</keyword>